<proteinExistence type="predicted"/>
<accession>A0A179B3S1</accession>
<evidence type="ECO:0008006" key="5">
    <source>
        <dbReference type="Google" id="ProtNLM"/>
    </source>
</evidence>
<comment type="caution">
    <text evidence="3">The sequence shown here is derived from an EMBL/GenBank/DDBJ whole genome shotgun (WGS) entry which is preliminary data.</text>
</comment>
<organism evidence="3 4">
    <name type="scientific">Peptidiphaga gingivicola</name>
    <dbReference type="NCBI Taxonomy" id="2741497"/>
    <lineage>
        <taxon>Bacteria</taxon>
        <taxon>Bacillati</taxon>
        <taxon>Actinomycetota</taxon>
        <taxon>Actinomycetes</taxon>
        <taxon>Actinomycetales</taxon>
        <taxon>Actinomycetaceae</taxon>
        <taxon>Peptidiphaga</taxon>
    </lineage>
</organism>
<reference evidence="3 4" key="1">
    <citation type="submission" date="2016-04" db="EMBL/GenBank/DDBJ databases">
        <title>Peptidophaga gingivicola gen. nov., sp. nov., isolated from human subgingival plaque.</title>
        <authorList>
            <person name="Beall C.J."/>
            <person name="Mokrzan E.M."/>
            <person name="Griffen A.L."/>
            <person name="Leys E.J."/>
        </authorList>
    </citation>
    <scope>NUCLEOTIDE SEQUENCE [LARGE SCALE GENOMIC DNA]</scope>
    <source>
        <strain evidence="3 4">BA112</strain>
    </source>
</reference>
<evidence type="ECO:0000313" key="4">
    <source>
        <dbReference type="Proteomes" id="UP000078368"/>
    </source>
</evidence>
<dbReference type="SUPFAM" id="SSF50494">
    <property type="entry name" value="Trypsin-like serine proteases"/>
    <property type="match status" value="1"/>
</dbReference>
<name>A0A179B3S1_9ACTO</name>
<keyword evidence="2" id="KW-0378">Hydrolase</keyword>
<dbReference type="InterPro" id="IPR001940">
    <property type="entry name" value="Peptidase_S1C"/>
</dbReference>
<dbReference type="Proteomes" id="UP000078368">
    <property type="component" value="Unassembled WGS sequence"/>
</dbReference>
<dbReference type="PANTHER" id="PTHR43343:SF3">
    <property type="entry name" value="PROTEASE DO-LIKE 8, CHLOROPLASTIC"/>
    <property type="match status" value="1"/>
</dbReference>
<dbReference type="AlphaFoldDB" id="A0A179B3S1"/>
<dbReference type="EMBL" id="LVZK01000001">
    <property type="protein sequence ID" value="OAP86347.1"/>
    <property type="molecule type" value="Genomic_DNA"/>
</dbReference>
<protein>
    <recommendedName>
        <fullName evidence="5">Serine protease</fullName>
    </recommendedName>
</protein>
<keyword evidence="4" id="KW-1185">Reference proteome</keyword>
<evidence type="ECO:0000256" key="2">
    <source>
        <dbReference type="ARBA" id="ARBA00022801"/>
    </source>
</evidence>
<dbReference type="Pfam" id="PF13365">
    <property type="entry name" value="Trypsin_2"/>
    <property type="match status" value="1"/>
</dbReference>
<dbReference type="PANTHER" id="PTHR43343">
    <property type="entry name" value="PEPTIDASE S12"/>
    <property type="match status" value="1"/>
</dbReference>
<dbReference type="Gene3D" id="2.40.10.120">
    <property type="match status" value="1"/>
</dbReference>
<evidence type="ECO:0000256" key="1">
    <source>
        <dbReference type="ARBA" id="ARBA00022670"/>
    </source>
</evidence>
<dbReference type="PRINTS" id="PR00834">
    <property type="entry name" value="PROTEASES2C"/>
</dbReference>
<dbReference type="GO" id="GO:0006508">
    <property type="term" value="P:proteolysis"/>
    <property type="evidence" value="ECO:0007669"/>
    <property type="project" value="UniProtKB-KW"/>
</dbReference>
<dbReference type="InterPro" id="IPR051201">
    <property type="entry name" value="Chloro_Bact_Ser_Proteases"/>
</dbReference>
<sequence length="186" mass="19577">MRGAAMILDSSGIIATNYHIVNHPSPTFSVYIPEKGSTHSARLIGYSPLTDVAILKVDGLPPLTPITPAAKPPAPGDPAVMFGFPDSESRATAASGHVQTGVARNRGTTTIDNFTYDGMSFLVSCHMVPGYSGGPTVNPKTGQTLGMNARYYIDSKVQAESIAISDVMRVKTEVLGGKPTKDTVVK</sequence>
<evidence type="ECO:0000313" key="3">
    <source>
        <dbReference type="EMBL" id="OAP86347.1"/>
    </source>
</evidence>
<gene>
    <name evidence="3" type="ORF">A4H34_04125</name>
</gene>
<dbReference type="GO" id="GO:0004252">
    <property type="term" value="F:serine-type endopeptidase activity"/>
    <property type="evidence" value="ECO:0007669"/>
    <property type="project" value="InterPro"/>
</dbReference>
<keyword evidence="1" id="KW-0645">Protease</keyword>
<dbReference type="InterPro" id="IPR009003">
    <property type="entry name" value="Peptidase_S1_PA"/>
</dbReference>
<dbReference type="STRING" id="1823756.A4H34_04125"/>